<dbReference type="Gene3D" id="1.20.1250.20">
    <property type="entry name" value="MFS general substrate transporter like domains"/>
    <property type="match status" value="1"/>
</dbReference>
<evidence type="ECO:0000256" key="4">
    <source>
        <dbReference type="ARBA" id="ARBA00022989"/>
    </source>
</evidence>
<gene>
    <name evidence="7" type="ORF">SDC9_157026</name>
</gene>
<keyword evidence="4 6" id="KW-1133">Transmembrane helix</keyword>
<dbReference type="Pfam" id="PF11700">
    <property type="entry name" value="ATG22"/>
    <property type="match status" value="1"/>
</dbReference>
<comment type="caution">
    <text evidence="7">The sequence shown here is derived from an EMBL/GenBank/DDBJ whole genome shotgun (WGS) entry which is preliminary data.</text>
</comment>
<keyword evidence="5 6" id="KW-0472">Membrane</keyword>
<dbReference type="GO" id="GO:0012505">
    <property type="term" value="C:endomembrane system"/>
    <property type="evidence" value="ECO:0007669"/>
    <property type="project" value="UniProtKB-SubCell"/>
</dbReference>
<evidence type="ECO:0008006" key="8">
    <source>
        <dbReference type="Google" id="ProtNLM"/>
    </source>
</evidence>
<proteinExistence type="predicted"/>
<evidence type="ECO:0000256" key="5">
    <source>
        <dbReference type="ARBA" id="ARBA00023136"/>
    </source>
</evidence>
<sequence>MILGSIIGLIGAATTLLFVHSLGLFWVFGLALCLFVGPAQSSSRSMMARMAPLERQGQMFGLYTTSGRAVSFLSPALFGLFAGLTHQDRWGIVAIVLILVAGALLLLQVPAAQGRSGAVLARTATLDVDR</sequence>
<evidence type="ECO:0000256" key="1">
    <source>
        <dbReference type="ARBA" id="ARBA00004127"/>
    </source>
</evidence>
<evidence type="ECO:0000256" key="6">
    <source>
        <dbReference type="SAM" id="Phobius"/>
    </source>
</evidence>
<feature type="transmembrane region" description="Helical" evidence="6">
    <location>
        <begin position="6"/>
        <end position="39"/>
    </location>
</feature>
<accession>A0A645FB03</accession>
<reference evidence="7" key="1">
    <citation type="submission" date="2019-08" db="EMBL/GenBank/DDBJ databases">
        <authorList>
            <person name="Kucharzyk K."/>
            <person name="Murdoch R.W."/>
            <person name="Higgins S."/>
            <person name="Loffler F."/>
        </authorList>
    </citation>
    <scope>NUCLEOTIDE SEQUENCE</scope>
</reference>
<name>A0A645FB03_9ZZZZ</name>
<dbReference type="SUPFAM" id="SSF103473">
    <property type="entry name" value="MFS general substrate transporter"/>
    <property type="match status" value="1"/>
</dbReference>
<dbReference type="EMBL" id="VSSQ01055855">
    <property type="protein sequence ID" value="MPN09734.1"/>
    <property type="molecule type" value="Genomic_DNA"/>
</dbReference>
<feature type="transmembrane region" description="Helical" evidence="6">
    <location>
        <begin position="90"/>
        <end position="107"/>
    </location>
</feature>
<protein>
    <recommendedName>
        <fullName evidence="8">Major facilitator superfamily (MFS) profile domain-containing protein</fullName>
    </recommendedName>
</protein>
<dbReference type="PANTHER" id="PTHR23519">
    <property type="entry name" value="AUTOPHAGY-RELATED PROTEIN 22"/>
    <property type="match status" value="1"/>
</dbReference>
<dbReference type="PANTHER" id="PTHR23519:SF1">
    <property type="entry name" value="AUTOPHAGY-RELATED PROTEIN 22"/>
    <property type="match status" value="1"/>
</dbReference>
<dbReference type="InterPro" id="IPR050495">
    <property type="entry name" value="ATG22/LtaA_families"/>
</dbReference>
<organism evidence="7">
    <name type="scientific">bioreactor metagenome</name>
    <dbReference type="NCBI Taxonomy" id="1076179"/>
    <lineage>
        <taxon>unclassified sequences</taxon>
        <taxon>metagenomes</taxon>
        <taxon>ecological metagenomes</taxon>
    </lineage>
</organism>
<dbReference type="InterPro" id="IPR024671">
    <property type="entry name" value="Atg22-like"/>
</dbReference>
<evidence type="ECO:0000313" key="7">
    <source>
        <dbReference type="EMBL" id="MPN09734.1"/>
    </source>
</evidence>
<keyword evidence="3 6" id="KW-0812">Transmembrane</keyword>
<dbReference type="AlphaFoldDB" id="A0A645FB03"/>
<keyword evidence="2" id="KW-0813">Transport</keyword>
<dbReference type="InterPro" id="IPR036259">
    <property type="entry name" value="MFS_trans_sf"/>
</dbReference>
<evidence type="ECO:0000256" key="3">
    <source>
        <dbReference type="ARBA" id="ARBA00022692"/>
    </source>
</evidence>
<evidence type="ECO:0000256" key="2">
    <source>
        <dbReference type="ARBA" id="ARBA00022448"/>
    </source>
</evidence>
<comment type="subcellular location">
    <subcellularLocation>
        <location evidence="1">Endomembrane system</location>
        <topology evidence="1">Multi-pass membrane protein</topology>
    </subcellularLocation>
</comment>
<feature type="transmembrane region" description="Helical" evidence="6">
    <location>
        <begin position="60"/>
        <end position="84"/>
    </location>
</feature>